<reference evidence="1" key="1">
    <citation type="submission" date="2021-02" db="EMBL/GenBank/DDBJ databases">
        <authorList>
            <person name="Nowell W R."/>
        </authorList>
    </citation>
    <scope>NUCLEOTIDE SEQUENCE</scope>
</reference>
<protein>
    <submittedName>
        <fullName evidence="1">Uncharacterized protein</fullName>
    </submittedName>
</protein>
<feature type="non-terminal residue" evidence="1">
    <location>
        <position position="1"/>
    </location>
</feature>
<dbReference type="EMBL" id="CAJOAZ010018385">
    <property type="protein sequence ID" value="CAF4325590.1"/>
    <property type="molecule type" value="Genomic_DNA"/>
</dbReference>
<dbReference type="Proteomes" id="UP000663844">
    <property type="component" value="Unassembled WGS sequence"/>
</dbReference>
<sequence>PSFLRSPFGQILKNRNTLRIVTDMHRSNEQSPNNAGSRLMKGLRQLGFRNSCFVFAMRKDICNEILKNELNDQEHQSIIVSAKTHDLRKFVNFE</sequence>
<evidence type="ECO:0000313" key="2">
    <source>
        <dbReference type="Proteomes" id="UP000663844"/>
    </source>
</evidence>
<organism evidence="1 2">
    <name type="scientific">Adineta steineri</name>
    <dbReference type="NCBI Taxonomy" id="433720"/>
    <lineage>
        <taxon>Eukaryota</taxon>
        <taxon>Metazoa</taxon>
        <taxon>Spiralia</taxon>
        <taxon>Gnathifera</taxon>
        <taxon>Rotifera</taxon>
        <taxon>Eurotatoria</taxon>
        <taxon>Bdelloidea</taxon>
        <taxon>Adinetida</taxon>
        <taxon>Adinetidae</taxon>
        <taxon>Adineta</taxon>
    </lineage>
</organism>
<dbReference type="AlphaFoldDB" id="A0A820JDW7"/>
<proteinExistence type="predicted"/>
<evidence type="ECO:0000313" key="1">
    <source>
        <dbReference type="EMBL" id="CAF4325590.1"/>
    </source>
</evidence>
<accession>A0A820JDW7</accession>
<gene>
    <name evidence="1" type="ORF">OXD698_LOCUS47411</name>
</gene>
<comment type="caution">
    <text evidence="1">The sequence shown here is derived from an EMBL/GenBank/DDBJ whole genome shotgun (WGS) entry which is preliminary data.</text>
</comment>
<name>A0A820JDW7_9BILA</name>